<evidence type="ECO:0000256" key="9">
    <source>
        <dbReference type="SAM" id="Coils"/>
    </source>
</evidence>
<keyword evidence="7 9" id="KW-0175">Coiled coil</keyword>
<proteinExistence type="inferred from homology"/>
<gene>
    <name evidence="11" type="primary">SSX2IP</name>
    <name evidence="11" type="synonym">ssx2ipa</name>
</gene>
<dbReference type="InterPro" id="IPR052300">
    <property type="entry name" value="Adhesion_Centrosome_assoc"/>
</dbReference>
<feature type="region of interest" description="Disordered" evidence="10">
    <location>
        <begin position="511"/>
        <end position="535"/>
    </location>
</feature>
<dbReference type="GO" id="GO:0034451">
    <property type="term" value="C:centriolar satellite"/>
    <property type="evidence" value="ECO:0007669"/>
    <property type="project" value="UniProtKB-SubCell"/>
</dbReference>
<evidence type="ECO:0000256" key="4">
    <source>
        <dbReference type="ARBA" id="ARBA00022490"/>
    </source>
</evidence>
<name>A0A8C9S4M1_SCLFO</name>
<keyword evidence="8" id="KW-0206">Cytoskeleton</keyword>
<dbReference type="KEGG" id="sfm:108934929"/>
<evidence type="ECO:0000256" key="6">
    <source>
        <dbReference type="ARBA" id="ARBA00022949"/>
    </source>
</evidence>
<evidence type="ECO:0000256" key="1">
    <source>
        <dbReference type="ARBA" id="ARBA00004536"/>
    </source>
</evidence>
<dbReference type="Ensembl" id="ENSSFOT00015024708.2">
    <property type="protein sequence ID" value="ENSSFOP00015024442.1"/>
    <property type="gene ID" value="ENSSFOG00015015720.2"/>
</dbReference>
<dbReference type="GO" id="GO:0007155">
    <property type="term" value="P:cell adhesion"/>
    <property type="evidence" value="ECO:0007669"/>
    <property type="project" value="UniProtKB-KW"/>
</dbReference>
<evidence type="ECO:0000256" key="8">
    <source>
        <dbReference type="ARBA" id="ARBA00023212"/>
    </source>
</evidence>
<reference evidence="11 12" key="1">
    <citation type="submission" date="2019-04" db="EMBL/GenBank/DDBJ databases">
        <authorList>
            <consortium name="Wellcome Sanger Institute Data Sharing"/>
        </authorList>
    </citation>
    <scope>NUCLEOTIDE SEQUENCE [LARGE SCALE GENOMIC DNA]</scope>
</reference>
<dbReference type="Pfam" id="PF11559">
    <property type="entry name" value="ADIP"/>
    <property type="match status" value="1"/>
</dbReference>
<evidence type="ECO:0000256" key="3">
    <source>
        <dbReference type="ARBA" id="ARBA00009291"/>
    </source>
</evidence>
<comment type="similarity">
    <text evidence="3">Belongs to the ADIP family.</text>
</comment>
<dbReference type="GO" id="GO:0036064">
    <property type="term" value="C:ciliary basal body"/>
    <property type="evidence" value="ECO:0007669"/>
    <property type="project" value="TreeGrafter"/>
</dbReference>
<evidence type="ECO:0000256" key="5">
    <source>
        <dbReference type="ARBA" id="ARBA00022889"/>
    </source>
</evidence>
<evidence type="ECO:0000256" key="2">
    <source>
        <dbReference type="ARBA" id="ARBA00004607"/>
    </source>
</evidence>
<dbReference type="OrthoDB" id="312015at2759"/>
<reference evidence="11" key="3">
    <citation type="submission" date="2025-09" db="UniProtKB">
        <authorList>
            <consortium name="Ensembl"/>
        </authorList>
    </citation>
    <scope>IDENTIFICATION</scope>
</reference>
<feature type="coiled-coil region" evidence="9">
    <location>
        <begin position="128"/>
        <end position="215"/>
    </location>
</feature>
<dbReference type="PANTHER" id="PTHR46507:SF4">
    <property type="entry name" value="SSX FAMILY MEMBER 2 INTERACTING PROTEIN"/>
    <property type="match status" value="1"/>
</dbReference>
<reference evidence="11" key="2">
    <citation type="submission" date="2025-08" db="UniProtKB">
        <authorList>
            <consortium name="Ensembl"/>
        </authorList>
    </citation>
    <scope>IDENTIFICATION</scope>
</reference>
<keyword evidence="6" id="KW-0965">Cell junction</keyword>
<comment type="subcellular location">
    <subcellularLocation>
        <location evidence="1">Cell junction</location>
        <location evidence="1">Adherens junction</location>
    </subcellularLocation>
    <subcellularLocation>
        <location evidence="2">Cytoplasm</location>
        <location evidence="2">Cytoskeleton</location>
        <location evidence="2">Microtubule organizing center</location>
        <location evidence="2">Centrosome</location>
        <location evidence="2">Centriolar satellite</location>
    </subcellularLocation>
</comment>
<dbReference type="GO" id="GO:0035735">
    <property type="term" value="P:intraciliary transport involved in cilium assembly"/>
    <property type="evidence" value="ECO:0007669"/>
    <property type="project" value="TreeGrafter"/>
</dbReference>
<dbReference type="CTD" id="393808"/>
<dbReference type="GO" id="GO:0005912">
    <property type="term" value="C:adherens junction"/>
    <property type="evidence" value="ECO:0007669"/>
    <property type="project" value="UniProtKB-SubCell"/>
</dbReference>
<evidence type="ECO:0000313" key="11">
    <source>
        <dbReference type="Ensembl" id="ENSSFOP00015024442.1"/>
    </source>
</evidence>
<keyword evidence="4" id="KW-0963">Cytoplasm</keyword>
<protein>
    <submittedName>
        <fullName evidence="11">Synovial sarcoma, X breakpoint 2 interacting protein a</fullName>
    </submittedName>
</protein>
<feature type="coiled-coil region" evidence="9">
    <location>
        <begin position="243"/>
        <end position="284"/>
    </location>
</feature>
<dbReference type="Proteomes" id="UP000694397">
    <property type="component" value="Chromosome 3"/>
</dbReference>
<dbReference type="PANTHER" id="PTHR46507">
    <property type="entry name" value="AFADIN- AND ALPHA-ACTININ-BINDING PROTEIN"/>
    <property type="match status" value="1"/>
</dbReference>
<evidence type="ECO:0000256" key="10">
    <source>
        <dbReference type="SAM" id="MobiDB-lite"/>
    </source>
</evidence>
<dbReference type="GeneTree" id="ENSGT00390000007688"/>
<accession>A0A8C9S4M1</accession>
<keyword evidence="5" id="KW-0130">Cell adhesion</keyword>
<organism evidence="11 12">
    <name type="scientific">Scleropages formosus</name>
    <name type="common">Asian bonytongue</name>
    <name type="synonym">Osteoglossum formosum</name>
    <dbReference type="NCBI Taxonomy" id="113540"/>
    <lineage>
        <taxon>Eukaryota</taxon>
        <taxon>Metazoa</taxon>
        <taxon>Chordata</taxon>
        <taxon>Craniata</taxon>
        <taxon>Vertebrata</taxon>
        <taxon>Euteleostomi</taxon>
        <taxon>Actinopterygii</taxon>
        <taxon>Neopterygii</taxon>
        <taxon>Teleostei</taxon>
        <taxon>Osteoglossocephala</taxon>
        <taxon>Osteoglossomorpha</taxon>
        <taxon>Osteoglossiformes</taxon>
        <taxon>Osteoglossidae</taxon>
        <taxon>Scleropages</taxon>
    </lineage>
</organism>
<dbReference type="AlphaFoldDB" id="A0A8C9S4M1"/>
<evidence type="ECO:0000313" key="12">
    <source>
        <dbReference type="Proteomes" id="UP000694397"/>
    </source>
</evidence>
<dbReference type="InterPro" id="IPR021622">
    <property type="entry name" value="Afadin/alpha-actinin-bd"/>
</dbReference>
<sequence length="595" mass="69401">MGDRWMTAMPESSLENQDISCNSSQFTIYPSMYPTQFAVHSSIPFSKNSYSILSAFCSEENISQCISYINQEVSSLGFPAICTECSGQPELNMVSVLNTVYELLQLHRRSQRTLENLETEQFKYSSNLEHLQLSNSKLKDQLEHSKRENTGLFERERQLQMKIKSLQNSLKNEKEEVQKLQNIISSRATQYNHDMKRKEREYTKLKERLNQLLIDKKDKKLAIEVLNYVGRSDGKRSLWKTGKTEARNEEEMYQTLLKNYESRQKDLMVENAELKKVLQQMKKEMVSILSSRKHSLKGETIEESLEQTASDNEEDVCDSSRETLELSCEHAREQLTNSIRQQWRLLKDHMEKLNSQASLVQNGKWVDNDVIPRKAHEEEMDKLKLEIQQCKDFIQTQQQLWQQQLSSPCDDETAALLNDCYMLEEKERLKEEWRLFDEQRRNFEKERKNFTEAAIRLGRERKAFEEDRATWLKHQFLNMTPFIDRKKPQTSYSHSALSKSPESEMKIVSTPGQLKKSLSHTSFSTPKATPVKMPSTTDLHRTLRLIPEHRSFKTQPKMGNLQDSILSSDISDKTRVLKAGNCSIYTLSDAENSPK</sequence>
<evidence type="ECO:0000256" key="7">
    <source>
        <dbReference type="ARBA" id="ARBA00023054"/>
    </source>
</evidence>
<keyword evidence="12" id="KW-1185">Reference proteome</keyword>
<dbReference type="GeneID" id="108934929"/>